<dbReference type="PANTHER" id="PTHR46696:SF4">
    <property type="entry name" value="BIOTIN BIOSYNTHESIS CYTOCHROME P450"/>
    <property type="match status" value="1"/>
</dbReference>
<dbReference type="PANTHER" id="PTHR46696">
    <property type="entry name" value="P450, PUTATIVE (EUROFUNG)-RELATED"/>
    <property type="match status" value="1"/>
</dbReference>
<name>A0ABP6QAD0_9ACTN</name>
<evidence type="ECO:0000313" key="2">
    <source>
        <dbReference type="EMBL" id="GAA3214921.1"/>
    </source>
</evidence>
<dbReference type="PRINTS" id="PR00359">
    <property type="entry name" value="BP450"/>
</dbReference>
<sequence>MSLETMNPTDFAFWNLDSAERDSYFARIRKAARAEPLDVAGVEGTFYALARHDDVAEASRRPELFSSEPIATSLADPPEAARRFFGAMISMDDPRHARLRRIVSRAFTPRMIGGLRGTIEREAVRIADDLADRGPCDFVEHVARPLPLFVICTMMGIPEERYGAVLEASEIILAMGDPGFVPPDGRDRVTVMAEKFGILHGMMAELAAERRERPADDLVTALVNADVDGQALTAEELGKLFGLLVVAGTETTRTTLSHVLTLLTEHEEQRELLLSGLDERLPGTVEESLRYASPVSWMRRTLTRDLDFAGRSLREGDRVLLYYCSANRDELAFHDPGRFDITRSPNPHVAFGAPGPHFCLGANLARLELTTLLRELFTRFPGLHAAAAPVRQPSTFVNGVARLDCAF</sequence>
<proteinExistence type="inferred from homology"/>
<dbReference type="InterPro" id="IPR001128">
    <property type="entry name" value="Cyt_P450"/>
</dbReference>
<dbReference type="RefSeq" id="WP_344829401.1">
    <property type="nucleotide sequence ID" value="NZ_BAAAUV010000008.1"/>
</dbReference>
<dbReference type="Pfam" id="PF00067">
    <property type="entry name" value="p450"/>
    <property type="match status" value="1"/>
</dbReference>
<organism evidence="2 3">
    <name type="scientific">Actinocorallia longicatena</name>
    <dbReference type="NCBI Taxonomy" id="111803"/>
    <lineage>
        <taxon>Bacteria</taxon>
        <taxon>Bacillati</taxon>
        <taxon>Actinomycetota</taxon>
        <taxon>Actinomycetes</taxon>
        <taxon>Streptosporangiales</taxon>
        <taxon>Thermomonosporaceae</taxon>
        <taxon>Actinocorallia</taxon>
    </lineage>
</organism>
<accession>A0ABP6QAD0</accession>
<dbReference type="SUPFAM" id="SSF48264">
    <property type="entry name" value="Cytochrome P450"/>
    <property type="match status" value="1"/>
</dbReference>
<dbReference type="InterPro" id="IPR002397">
    <property type="entry name" value="Cyt_P450_B"/>
</dbReference>
<protein>
    <submittedName>
        <fullName evidence="2">Cytochrome P450</fullName>
    </submittedName>
</protein>
<dbReference type="Gene3D" id="1.10.630.10">
    <property type="entry name" value="Cytochrome P450"/>
    <property type="match status" value="1"/>
</dbReference>
<dbReference type="InterPro" id="IPR036396">
    <property type="entry name" value="Cyt_P450_sf"/>
</dbReference>
<comment type="caution">
    <text evidence="2">The sequence shown here is derived from an EMBL/GenBank/DDBJ whole genome shotgun (WGS) entry which is preliminary data.</text>
</comment>
<comment type="similarity">
    <text evidence="1">Belongs to the cytochrome P450 family.</text>
</comment>
<reference evidence="3" key="1">
    <citation type="journal article" date="2019" name="Int. J. Syst. Evol. Microbiol.">
        <title>The Global Catalogue of Microorganisms (GCM) 10K type strain sequencing project: providing services to taxonomists for standard genome sequencing and annotation.</title>
        <authorList>
            <consortium name="The Broad Institute Genomics Platform"/>
            <consortium name="The Broad Institute Genome Sequencing Center for Infectious Disease"/>
            <person name="Wu L."/>
            <person name="Ma J."/>
        </authorList>
    </citation>
    <scope>NUCLEOTIDE SEQUENCE [LARGE SCALE GENOMIC DNA]</scope>
    <source>
        <strain evidence="3">JCM 9377</strain>
    </source>
</reference>
<keyword evidence="3" id="KW-1185">Reference proteome</keyword>
<evidence type="ECO:0000256" key="1">
    <source>
        <dbReference type="ARBA" id="ARBA00010617"/>
    </source>
</evidence>
<dbReference type="Proteomes" id="UP001501237">
    <property type="component" value="Unassembled WGS sequence"/>
</dbReference>
<dbReference type="PRINTS" id="PR00385">
    <property type="entry name" value="P450"/>
</dbReference>
<dbReference type="EMBL" id="BAAAUV010000008">
    <property type="protein sequence ID" value="GAA3214921.1"/>
    <property type="molecule type" value="Genomic_DNA"/>
</dbReference>
<evidence type="ECO:0000313" key="3">
    <source>
        <dbReference type="Proteomes" id="UP001501237"/>
    </source>
</evidence>
<gene>
    <name evidence="2" type="ORF">GCM10010468_35980</name>
</gene>